<dbReference type="SMART" id="SM00895">
    <property type="entry name" value="FCD"/>
    <property type="match status" value="1"/>
</dbReference>
<dbReference type="InterPro" id="IPR000524">
    <property type="entry name" value="Tscrpt_reg_HTH_GntR"/>
</dbReference>
<organism evidence="5 6">
    <name type="scientific">Thalassococcus lentus</name>
    <dbReference type="NCBI Taxonomy" id="1210524"/>
    <lineage>
        <taxon>Bacteria</taxon>
        <taxon>Pseudomonadati</taxon>
        <taxon>Pseudomonadota</taxon>
        <taxon>Alphaproteobacteria</taxon>
        <taxon>Rhodobacterales</taxon>
        <taxon>Roseobacteraceae</taxon>
        <taxon>Thalassococcus</taxon>
    </lineage>
</organism>
<dbReference type="EMBL" id="JAQIOY010000001">
    <property type="protein sequence ID" value="MDA7423599.1"/>
    <property type="molecule type" value="Genomic_DNA"/>
</dbReference>
<gene>
    <name evidence="5" type="ORF">PFY00_02555</name>
</gene>
<sequence length="223" mass="24298">MNTQADGQRAFAGAPVHEQVYQRFRDMLLFGELEPGQPVTIQGLVDLLGAGMTPVREALRRLTAEGALEAQGNRRIVVPQLSQSDVLELTQARIALEVPLVGTACTKATPKAIAHLQAIDERLDTAIQRGDIRQYLVENHAFHAALYDLADAAIFKALIDSLWLRFGPSLRMVCGQVGTRNVPDQHKVLLEALASGQQEVAMQAIREDVEQGMALISAAIEKA</sequence>
<keyword evidence="3" id="KW-0804">Transcription</keyword>
<dbReference type="PANTHER" id="PTHR43537">
    <property type="entry name" value="TRANSCRIPTIONAL REGULATOR, GNTR FAMILY"/>
    <property type="match status" value="1"/>
</dbReference>
<dbReference type="PANTHER" id="PTHR43537:SF39">
    <property type="entry name" value="HTH-TYPE TRANSCRIPTIONAL REGULATOR MCBR"/>
    <property type="match status" value="1"/>
</dbReference>
<evidence type="ECO:0000259" key="4">
    <source>
        <dbReference type="PROSITE" id="PS50949"/>
    </source>
</evidence>
<dbReference type="Proteomes" id="UP001210720">
    <property type="component" value="Unassembled WGS sequence"/>
</dbReference>
<dbReference type="InterPro" id="IPR036388">
    <property type="entry name" value="WH-like_DNA-bd_sf"/>
</dbReference>
<dbReference type="Gene3D" id="1.20.120.530">
    <property type="entry name" value="GntR ligand-binding domain-like"/>
    <property type="match status" value="1"/>
</dbReference>
<keyword evidence="2" id="KW-0238">DNA-binding</keyword>
<dbReference type="PROSITE" id="PS50949">
    <property type="entry name" value="HTH_GNTR"/>
    <property type="match status" value="1"/>
</dbReference>
<protein>
    <submittedName>
        <fullName evidence="5">GntR family transcriptional regulator</fullName>
    </submittedName>
</protein>
<dbReference type="InterPro" id="IPR011711">
    <property type="entry name" value="GntR_C"/>
</dbReference>
<feature type="domain" description="HTH gntR-type" evidence="4">
    <location>
        <begin position="14"/>
        <end position="81"/>
    </location>
</feature>
<dbReference type="Pfam" id="PF07729">
    <property type="entry name" value="FCD"/>
    <property type="match status" value="1"/>
</dbReference>
<name>A0ABT4XNT5_9RHOB</name>
<keyword evidence="6" id="KW-1185">Reference proteome</keyword>
<reference evidence="5 6" key="1">
    <citation type="submission" date="2023-01" db="EMBL/GenBank/DDBJ databases">
        <title>Thalassococcus onchidii sp. nov., isolated from a marine invertebrate from the South China Sea.</title>
        <authorList>
            <person name="Xu S."/>
            <person name="Liu Z."/>
            <person name="Xu Y."/>
        </authorList>
    </citation>
    <scope>NUCLEOTIDE SEQUENCE [LARGE SCALE GENOMIC DNA]</scope>
    <source>
        <strain evidence="5 6">KCTC 32084</strain>
    </source>
</reference>
<proteinExistence type="predicted"/>
<keyword evidence="1" id="KW-0805">Transcription regulation</keyword>
<evidence type="ECO:0000256" key="1">
    <source>
        <dbReference type="ARBA" id="ARBA00023015"/>
    </source>
</evidence>
<dbReference type="SUPFAM" id="SSF46785">
    <property type="entry name" value="Winged helix' DNA-binding domain"/>
    <property type="match status" value="1"/>
</dbReference>
<comment type="caution">
    <text evidence="5">The sequence shown here is derived from an EMBL/GenBank/DDBJ whole genome shotgun (WGS) entry which is preliminary data.</text>
</comment>
<dbReference type="Pfam" id="PF00392">
    <property type="entry name" value="GntR"/>
    <property type="match status" value="1"/>
</dbReference>
<dbReference type="Gene3D" id="1.10.10.10">
    <property type="entry name" value="Winged helix-like DNA-binding domain superfamily/Winged helix DNA-binding domain"/>
    <property type="match status" value="1"/>
</dbReference>
<evidence type="ECO:0000256" key="3">
    <source>
        <dbReference type="ARBA" id="ARBA00023163"/>
    </source>
</evidence>
<dbReference type="InterPro" id="IPR008920">
    <property type="entry name" value="TF_FadR/GntR_C"/>
</dbReference>
<dbReference type="SUPFAM" id="SSF48008">
    <property type="entry name" value="GntR ligand-binding domain-like"/>
    <property type="match status" value="1"/>
</dbReference>
<dbReference type="InterPro" id="IPR036390">
    <property type="entry name" value="WH_DNA-bd_sf"/>
</dbReference>
<evidence type="ECO:0000313" key="5">
    <source>
        <dbReference type="EMBL" id="MDA7423599.1"/>
    </source>
</evidence>
<dbReference type="SMART" id="SM00345">
    <property type="entry name" value="HTH_GNTR"/>
    <property type="match status" value="1"/>
</dbReference>
<accession>A0ABT4XNT5</accession>
<evidence type="ECO:0000256" key="2">
    <source>
        <dbReference type="ARBA" id="ARBA00023125"/>
    </source>
</evidence>
<evidence type="ECO:0000313" key="6">
    <source>
        <dbReference type="Proteomes" id="UP001210720"/>
    </source>
</evidence>
<dbReference type="RefSeq" id="WP_271430943.1">
    <property type="nucleotide sequence ID" value="NZ_JAQIOY010000001.1"/>
</dbReference>